<dbReference type="InterPro" id="IPR013766">
    <property type="entry name" value="Thioredoxin_domain"/>
</dbReference>
<feature type="domain" description="Thioredoxin" evidence="11">
    <location>
        <begin position="4"/>
        <end position="165"/>
    </location>
</feature>
<evidence type="ECO:0000256" key="4">
    <source>
        <dbReference type="ARBA" id="ARBA00022862"/>
    </source>
</evidence>
<comment type="catalytic activity">
    <reaction evidence="8">
        <text>a hydroperoxide + [thioredoxin]-dithiol = an alcohol + [thioredoxin]-disulfide + H2O</text>
        <dbReference type="Rhea" id="RHEA:62620"/>
        <dbReference type="Rhea" id="RHEA-COMP:10698"/>
        <dbReference type="Rhea" id="RHEA-COMP:10700"/>
        <dbReference type="ChEBI" id="CHEBI:15377"/>
        <dbReference type="ChEBI" id="CHEBI:29950"/>
        <dbReference type="ChEBI" id="CHEBI:30879"/>
        <dbReference type="ChEBI" id="CHEBI:35924"/>
        <dbReference type="ChEBI" id="CHEBI:50058"/>
        <dbReference type="EC" id="1.11.1.24"/>
    </reaction>
</comment>
<dbReference type="InParanoid" id="A0A0D2AMB4"/>
<evidence type="ECO:0000256" key="9">
    <source>
        <dbReference type="PIRNR" id="PIRNR000239"/>
    </source>
</evidence>
<dbReference type="GeneID" id="27309528"/>
<protein>
    <recommendedName>
        <fullName evidence="2">thioredoxin-dependent peroxiredoxin</fullName>
        <ecNumber evidence="2">1.11.1.24</ecNumber>
    </recommendedName>
</protein>
<evidence type="ECO:0000313" key="13">
    <source>
        <dbReference type="Proteomes" id="UP000053259"/>
    </source>
</evidence>
<keyword evidence="6" id="KW-1015">Disulfide bond</keyword>
<sequence length="216" mass="23929">MSKAKIQQPAPHFQGQAVMPNGLFEEISLTTYTAQKKWLLLCFIPMAWTFVCPTEIVAFSDAASQFASRNTQVVFASADSEYSLLAWRNTSRKDGGLGEVSIPLLSDKNHRLSRDYGVLLEDEGIALRGMFLIDSQGILRQITVNDLAVGRSVEEALRLVDAYQFTEKYGEVCPAGWQKGQEGMKASKDGYTNFITTKNDVQMNGSHLESTGPHVK</sequence>
<evidence type="ECO:0000256" key="8">
    <source>
        <dbReference type="ARBA" id="ARBA00049091"/>
    </source>
</evidence>
<dbReference type="Proteomes" id="UP000053259">
    <property type="component" value="Unassembled WGS sequence"/>
</dbReference>
<proteinExistence type="inferred from homology"/>
<dbReference type="InterPro" id="IPR000866">
    <property type="entry name" value="AhpC/TSA"/>
</dbReference>
<dbReference type="GO" id="GO:0042744">
    <property type="term" value="P:hydrogen peroxide catabolic process"/>
    <property type="evidence" value="ECO:0007669"/>
    <property type="project" value="TreeGrafter"/>
</dbReference>
<dbReference type="OrthoDB" id="185659at2759"/>
<keyword evidence="13" id="KW-1185">Reference proteome</keyword>
<dbReference type="CDD" id="cd03015">
    <property type="entry name" value="PRX_Typ2cys"/>
    <property type="match status" value="1"/>
</dbReference>
<dbReference type="InterPro" id="IPR019479">
    <property type="entry name" value="Peroxiredoxin_C"/>
</dbReference>
<evidence type="ECO:0000256" key="3">
    <source>
        <dbReference type="ARBA" id="ARBA00022559"/>
    </source>
</evidence>
<gene>
    <name evidence="12" type="ORF">PV09_01555</name>
</gene>
<dbReference type="PROSITE" id="PS51352">
    <property type="entry name" value="THIOREDOXIN_2"/>
    <property type="match status" value="1"/>
</dbReference>
<keyword evidence="7 9" id="KW-0676">Redox-active center</keyword>
<dbReference type="STRING" id="253628.A0A0D2AMB4"/>
<keyword evidence="5 9" id="KW-0560">Oxidoreductase</keyword>
<comment type="similarity">
    <text evidence="1">Belongs to the peroxiredoxin family. AhpC/Prx1 subfamily.</text>
</comment>
<dbReference type="InterPro" id="IPR024706">
    <property type="entry name" value="Peroxiredoxin_AhpC-typ"/>
</dbReference>
<dbReference type="Pfam" id="PF00578">
    <property type="entry name" value="AhpC-TSA"/>
    <property type="match status" value="1"/>
</dbReference>
<evidence type="ECO:0000256" key="10">
    <source>
        <dbReference type="PIRSR" id="PIRSR000239-1"/>
    </source>
</evidence>
<evidence type="ECO:0000256" key="1">
    <source>
        <dbReference type="ARBA" id="ARBA00009796"/>
    </source>
</evidence>
<dbReference type="GO" id="GO:0008379">
    <property type="term" value="F:thioredoxin peroxidase activity"/>
    <property type="evidence" value="ECO:0007669"/>
    <property type="project" value="TreeGrafter"/>
</dbReference>
<dbReference type="EC" id="1.11.1.24" evidence="2"/>
<dbReference type="SUPFAM" id="SSF52833">
    <property type="entry name" value="Thioredoxin-like"/>
    <property type="match status" value="1"/>
</dbReference>
<dbReference type="FunCoup" id="A0A0D2AMB4">
    <property type="interactions" value="1060"/>
</dbReference>
<dbReference type="HOGENOM" id="CLU_042529_21_1_1"/>
<dbReference type="GO" id="GO:0034599">
    <property type="term" value="P:cellular response to oxidative stress"/>
    <property type="evidence" value="ECO:0007669"/>
    <property type="project" value="UniProtKB-ARBA"/>
</dbReference>
<evidence type="ECO:0000256" key="7">
    <source>
        <dbReference type="ARBA" id="ARBA00023284"/>
    </source>
</evidence>
<evidence type="ECO:0000256" key="6">
    <source>
        <dbReference type="ARBA" id="ARBA00023157"/>
    </source>
</evidence>
<dbReference type="Gene3D" id="3.40.30.10">
    <property type="entry name" value="Glutaredoxin"/>
    <property type="match status" value="1"/>
</dbReference>
<keyword evidence="4 9" id="KW-0049">Antioxidant</keyword>
<comment type="function">
    <text evidence="9">Thiol-specific peroxidase that catalyzes the reduction of hydrogen peroxide and organic hydroperoxides to water and alcohols, respectively.</text>
</comment>
<dbReference type="VEuPathDB" id="FungiDB:PV09_01555"/>
<dbReference type="Pfam" id="PF10417">
    <property type="entry name" value="1-cysPrx_C"/>
    <property type="match status" value="1"/>
</dbReference>
<dbReference type="PIRSF" id="PIRSF000239">
    <property type="entry name" value="AHPC"/>
    <property type="match status" value="1"/>
</dbReference>
<dbReference type="FunFam" id="3.40.30.10:FF:000003">
    <property type="entry name" value="Peroxiredoxin 1"/>
    <property type="match status" value="1"/>
</dbReference>
<evidence type="ECO:0000313" key="12">
    <source>
        <dbReference type="EMBL" id="KIW07605.1"/>
    </source>
</evidence>
<evidence type="ECO:0000256" key="2">
    <source>
        <dbReference type="ARBA" id="ARBA00013017"/>
    </source>
</evidence>
<dbReference type="PANTHER" id="PTHR10681:SF171">
    <property type="entry name" value="PEROXIREDOXIN 4"/>
    <property type="match status" value="1"/>
</dbReference>
<name>A0A0D2AMB4_9PEZI</name>
<dbReference type="InterPro" id="IPR036249">
    <property type="entry name" value="Thioredoxin-like_sf"/>
</dbReference>
<dbReference type="GO" id="GO:0005829">
    <property type="term" value="C:cytosol"/>
    <property type="evidence" value="ECO:0007669"/>
    <property type="project" value="TreeGrafter"/>
</dbReference>
<organism evidence="12 13">
    <name type="scientific">Verruconis gallopava</name>
    <dbReference type="NCBI Taxonomy" id="253628"/>
    <lineage>
        <taxon>Eukaryota</taxon>
        <taxon>Fungi</taxon>
        <taxon>Dikarya</taxon>
        <taxon>Ascomycota</taxon>
        <taxon>Pezizomycotina</taxon>
        <taxon>Dothideomycetes</taxon>
        <taxon>Pleosporomycetidae</taxon>
        <taxon>Venturiales</taxon>
        <taxon>Sympoventuriaceae</taxon>
        <taxon>Verruconis</taxon>
    </lineage>
</organism>
<accession>A0A0D2AMB4</accession>
<dbReference type="InterPro" id="IPR050217">
    <property type="entry name" value="Peroxiredoxin"/>
</dbReference>
<dbReference type="GO" id="GO:0045454">
    <property type="term" value="P:cell redox homeostasis"/>
    <property type="evidence" value="ECO:0007669"/>
    <property type="project" value="TreeGrafter"/>
</dbReference>
<dbReference type="RefSeq" id="XP_016217474.1">
    <property type="nucleotide sequence ID" value="XM_016354462.1"/>
</dbReference>
<dbReference type="AlphaFoldDB" id="A0A0D2AMB4"/>
<dbReference type="EMBL" id="KN847532">
    <property type="protein sequence ID" value="KIW07605.1"/>
    <property type="molecule type" value="Genomic_DNA"/>
</dbReference>
<dbReference type="PANTHER" id="PTHR10681">
    <property type="entry name" value="THIOREDOXIN PEROXIDASE"/>
    <property type="match status" value="1"/>
</dbReference>
<keyword evidence="3 9" id="KW-0575">Peroxidase</keyword>
<evidence type="ECO:0000256" key="5">
    <source>
        <dbReference type="ARBA" id="ARBA00023002"/>
    </source>
</evidence>
<reference evidence="12 13" key="1">
    <citation type="submission" date="2015-01" db="EMBL/GenBank/DDBJ databases">
        <title>The Genome Sequence of Ochroconis gallopava CBS43764.</title>
        <authorList>
            <consortium name="The Broad Institute Genomics Platform"/>
            <person name="Cuomo C."/>
            <person name="de Hoog S."/>
            <person name="Gorbushina A."/>
            <person name="Stielow B."/>
            <person name="Teixiera M."/>
            <person name="Abouelleil A."/>
            <person name="Chapman S.B."/>
            <person name="Priest M."/>
            <person name="Young S.K."/>
            <person name="Wortman J."/>
            <person name="Nusbaum C."/>
            <person name="Birren B."/>
        </authorList>
    </citation>
    <scope>NUCLEOTIDE SEQUENCE [LARGE SCALE GENOMIC DNA]</scope>
    <source>
        <strain evidence="12 13">CBS 43764</strain>
    </source>
</reference>
<evidence type="ECO:0000259" key="11">
    <source>
        <dbReference type="PROSITE" id="PS51352"/>
    </source>
</evidence>
<feature type="active site" description="Cysteine sulfenic acid (-SOH) intermediate; for peroxidase activity" evidence="10">
    <location>
        <position position="52"/>
    </location>
</feature>